<evidence type="ECO:0000313" key="2">
    <source>
        <dbReference type="Proteomes" id="UP000305067"/>
    </source>
</evidence>
<dbReference type="AlphaFoldDB" id="A0A5C3Q643"/>
<evidence type="ECO:0008006" key="3">
    <source>
        <dbReference type="Google" id="ProtNLM"/>
    </source>
</evidence>
<dbReference type="EMBL" id="ML178877">
    <property type="protein sequence ID" value="TFK95668.1"/>
    <property type="molecule type" value="Genomic_DNA"/>
</dbReference>
<accession>A0A5C3Q643</accession>
<keyword evidence="2" id="KW-1185">Reference proteome</keyword>
<name>A0A5C3Q643_9AGAR</name>
<organism evidence="1 2">
    <name type="scientific">Pterulicium gracile</name>
    <dbReference type="NCBI Taxonomy" id="1884261"/>
    <lineage>
        <taxon>Eukaryota</taxon>
        <taxon>Fungi</taxon>
        <taxon>Dikarya</taxon>
        <taxon>Basidiomycota</taxon>
        <taxon>Agaricomycotina</taxon>
        <taxon>Agaricomycetes</taxon>
        <taxon>Agaricomycetidae</taxon>
        <taxon>Agaricales</taxon>
        <taxon>Pleurotineae</taxon>
        <taxon>Pterulaceae</taxon>
        <taxon>Pterulicium</taxon>
    </lineage>
</organism>
<dbReference type="Proteomes" id="UP000305067">
    <property type="component" value="Unassembled WGS sequence"/>
</dbReference>
<dbReference type="Gene3D" id="3.30.710.10">
    <property type="entry name" value="Potassium Channel Kv1.1, Chain A"/>
    <property type="match status" value="1"/>
</dbReference>
<protein>
    <recommendedName>
        <fullName evidence="3">BTB domain-containing protein</fullName>
    </recommendedName>
</protein>
<evidence type="ECO:0000313" key="1">
    <source>
        <dbReference type="EMBL" id="TFK95668.1"/>
    </source>
</evidence>
<proteinExistence type="predicted"/>
<reference evidence="1 2" key="1">
    <citation type="journal article" date="2019" name="Nat. Ecol. Evol.">
        <title>Megaphylogeny resolves global patterns of mushroom evolution.</title>
        <authorList>
            <person name="Varga T."/>
            <person name="Krizsan K."/>
            <person name="Foldi C."/>
            <person name="Dima B."/>
            <person name="Sanchez-Garcia M."/>
            <person name="Sanchez-Ramirez S."/>
            <person name="Szollosi G.J."/>
            <person name="Szarkandi J.G."/>
            <person name="Papp V."/>
            <person name="Albert L."/>
            <person name="Andreopoulos W."/>
            <person name="Angelini C."/>
            <person name="Antonin V."/>
            <person name="Barry K.W."/>
            <person name="Bougher N.L."/>
            <person name="Buchanan P."/>
            <person name="Buyck B."/>
            <person name="Bense V."/>
            <person name="Catcheside P."/>
            <person name="Chovatia M."/>
            <person name="Cooper J."/>
            <person name="Damon W."/>
            <person name="Desjardin D."/>
            <person name="Finy P."/>
            <person name="Geml J."/>
            <person name="Haridas S."/>
            <person name="Hughes K."/>
            <person name="Justo A."/>
            <person name="Karasinski D."/>
            <person name="Kautmanova I."/>
            <person name="Kiss B."/>
            <person name="Kocsube S."/>
            <person name="Kotiranta H."/>
            <person name="LaButti K.M."/>
            <person name="Lechner B.E."/>
            <person name="Liimatainen K."/>
            <person name="Lipzen A."/>
            <person name="Lukacs Z."/>
            <person name="Mihaltcheva S."/>
            <person name="Morgado L.N."/>
            <person name="Niskanen T."/>
            <person name="Noordeloos M.E."/>
            <person name="Ohm R.A."/>
            <person name="Ortiz-Santana B."/>
            <person name="Ovrebo C."/>
            <person name="Racz N."/>
            <person name="Riley R."/>
            <person name="Savchenko A."/>
            <person name="Shiryaev A."/>
            <person name="Soop K."/>
            <person name="Spirin V."/>
            <person name="Szebenyi C."/>
            <person name="Tomsovsky M."/>
            <person name="Tulloss R.E."/>
            <person name="Uehling J."/>
            <person name="Grigoriev I.V."/>
            <person name="Vagvolgyi C."/>
            <person name="Papp T."/>
            <person name="Martin F.M."/>
            <person name="Miettinen O."/>
            <person name="Hibbett D.S."/>
            <person name="Nagy L.G."/>
        </authorList>
    </citation>
    <scope>NUCLEOTIDE SEQUENCE [LARGE SCALE GENOMIC DNA]</scope>
    <source>
        <strain evidence="1 2">CBS 309.79</strain>
    </source>
</reference>
<sequence>MSVPDTPDEVVVSENSTLLISSSEVHLTESASVLEILFPFMYRRPQPKVKKWEFSVLLALAEAAEKYEVFPAMQVCQLIMARYVEQHPLQLLDYAGKHGCAKLAAITASNTAGFEAEKVQESLTRTKPWQRGVCQAIGPNAGEQGVRF</sequence>
<dbReference type="OrthoDB" id="3184970at2759"/>
<gene>
    <name evidence="1" type="ORF">BDV98DRAFT_608781</name>
</gene>
<dbReference type="InterPro" id="IPR011333">
    <property type="entry name" value="SKP1/BTB/POZ_sf"/>
</dbReference>